<dbReference type="Pfam" id="PF12697">
    <property type="entry name" value="Abhydrolase_6"/>
    <property type="match status" value="1"/>
</dbReference>
<proteinExistence type="predicted"/>
<organism evidence="3 4">
    <name type="scientific">Brotaphodocola catenula</name>
    <dbReference type="NCBI Taxonomy" id="2885361"/>
    <lineage>
        <taxon>Bacteria</taxon>
        <taxon>Bacillati</taxon>
        <taxon>Bacillota</taxon>
        <taxon>Clostridia</taxon>
        <taxon>Lachnospirales</taxon>
        <taxon>Lachnospiraceae</taxon>
        <taxon>Brotaphodocola</taxon>
    </lineage>
</organism>
<keyword evidence="1" id="KW-0732">Signal</keyword>
<evidence type="ECO:0000313" key="4">
    <source>
        <dbReference type="Proteomes" id="UP001198962"/>
    </source>
</evidence>
<dbReference type="AlphaFoldDB" id="A0AAE3DKT6"/>
<evidence type="ECO:0000313" key="3">
    <source>
        <dbReference type="EMBL" id="MCC2164371.1"/>
    </source>
</evidence>
<gene>
    <name evidence="3" type="ORF">LKD32_05665</name>
</gene>
<comment type="caution">
    <text evidence="3">The sequence shown here is derived from an EMBL/GenBank/DDBJ whole genome shotgun (WGS) entry which is preliminary data.</text>
</comment>
<dbReference type="PANTHER" id="PTHR46438">
    <property type="entry name" value="ALPHA/BETA-HYDROLASES SUPERFAMILY PROTEIN"/>
    <property type="match status" value="1"/>
</dbReference>
<dbReference type="Proteomes" id="UP001198962">
    <property type="component" value="Unassembled WGS sequence"/>
</dbReference>
<keyword evidence="3" id="KW-0378">Hydrolase</keyword>
<evidence type="ECO:0000256" key="1">
    <source>
        <dbReference type="SAM" id="SignalP"/>
    </source>
</evidence>
<dbReference type="RefSeq" id="WP_308451029.1">
    <property type="nucleotide sequence ID" value="NZ_JAJEPU010000012.1"/>
</dbReference>
<evidence type="ECO:0000259" key="2">
    <source>
        <dbReference type="Pfam" id="PF12697"/>
    </source>
</evidence>
<feature type="chain" id="PRO_5041986890" evidence="1">
    <location>
        <begin position="23"/>
        <end position="318"/>
    </location>
</feature>
<protein>
    <submittedName>
        <fullName evidence="3">Alpha/beta hydrolase</fullName>
    </submittedName>
</protein>
<sequence>MKAKNKLLTLLILSATTAASIAAINKIIKVTAVSKNLLNDDKSKSLCFKWRLGNVHYTKAGSGMPLLLIHDLNSASSGYEWSRIVSSLQNDYTVYTIDLLGCGRSEKANMTYTNYLYVQLISDFIKSEIGHRTSVIATGESASIPIMACANNPELFDQLMFINPLSVQDFCQMPGKASKMYKFVVELPMIGTLLYNIANSRQAIHERFVESGFQNPYSVKSSYVDAYYESAHLGGSPKSMYASISCNYTRCNIVNALRKIDNSMYLIGGNGIEHIEDRLNEYKEYNSAIETALIPGTKGLPQLEAPEELVELIRTYIH</sequence>
<dbReference type="PANTHER" id="PTHR46438:SF2">
    <property type="entry name" value="ALPHA_BETA-HYDROLASES SUPERFAMILY PROTEIN"/>
    <property type="match status" value="1"/>
</dbReference>
<dbReference type="GO" id="GO:0016787">
    <property type="term" value="F:hydrolase activity"/>
    <property type="evidence" value="ECO:0007669"/>
    <property type="project" value="UniProtKB-KW"/>
</dbReference>
<dbReference type="Gene3D" id="3.40.50.1820">
    <property type="entry name" value="alpha/beta hydrolase"/>
    <property type="match status" value="1"/>
</dbReference>
<reference evidence="3" key="1">
    <citation type="submission" date="2021-10" db="EMBL/GenBank/DDBJ databases">
        <title>Anaerobic single-cell dispensing facilitates the cultivation of human gut bacteria.</title>
        <authorList>
            <person name="Afrizal A."/>
        </authorList>
    </citation>
    <scope>NUCLEOTIDE SEQUENCE</scope>
    <source>
        <strain evidence="3">CLA-AA-H274</strain>
    </source>
</reference>
<dbReference type="InterPro" id="IPR000073">
    <property type="entry name" value="AB_hydrolase_1"/>
</dbReference>
<name>A0AAE3DKT6_9FIRM</name>
<dbReference type="EMBL" id="JAJEPU010000012">
    <property type="protein sequence ID" value="MCC2164371.1"/>
    <property type="molecule type" value="Genomic_DNA"/>
</dbReference>
<keyword evidence="4" id="KW-1185">Reference proteome</keyword>
<accession>A0AAE3DKT6</accession>
<feature type="signal peptide" evidence="1">
    <location>
        <begin position="1"/>
        <end position="22"/>
    </location>
</feature>
<dbReference type="SUPFAM" id="SSF53474">
    <property type="entry name" value="alpha/beta-Hydrolases"/>
    <property type="match status" value="1"/>
</dbReference>
<feature type="domain" description="AB hydrolase-1" evidence="2">
    <location>
        <begin position="66"/>
        <end position="174"/>
    </location>
</feature>
<dbReference type="InterPro" id="IPR029058">
    <property type="entry name" value="AB_hydrolase_fold"/>
</dbReference>